<evidence type="ECO:0000313" key="1">
    <source>
        <dbReference type="EMBL" id="MCD7459665.1"/>
    </source>
</evidence>
<dbReference type="Proteomes" id="UP000823775">
    <property type="component" value="Unassembled WGS sequence"/>
</dbReference>
<evidence type="ECO:0000313" key="2">
    <source>
        <dbReference type="Proteomes" id="UP000823775"/>
    </source>
</evidence>
<dbReference type="PANTHER" id="PTHR47951">
    <property type="entry name" value="OS08G0547900 PROTEIN"/>
    <property type="match status" value="1"/>
</dbReference>
<sequence length="168" mass="18453">METTSLHALAHEVLKEQDIVFANRDVPAAGREAAYGGTDIVYGPKWCTLRKEGLPVNIGEQIFLAVLNVITGMLWGGTVKGEERASLGAEFRHVITATTELLGTPNVSDFYPGLAWFDLQGVTKKMKVLAKRFDKIFVSMIDQRQKLDRNGGTGTGVGQESKDFCKFC</sequence>
<protein>
    <submittedName>
        <fullName evidence="1">Uncharacterized protein</fullName>
    </submittedName>
</protein>
<dbReference type="EMBL" id="JACEIK010000600">
    <property type="protein sequence ID" value="MCD7459665.1"/>
    <property type="molecule type" value="Genomic_DNA"/>
</dbReference>
<keyword evidence="2" id="KW-1185">Reference proteome</keyword>
<dbReference type="SUPFAM" id="SSF48264">
    <property type="entry name" value="Cytochrome P450"/>
    <property type="match status" value="1"/>
</dbReference>
<proteinExistence type="predicted"/>
<comment type="caution">
    <text evidence="1">The sequence shown here is derived from an EMBL/GenBank/DDBJ whole genome shotgun (WGS) entry which is preliminary data.</text>
</comment>
<gene>
    <name evidence="1" type="ORF">HAX54_041582</name>
</gene>
<dbReference type="InterPro" id="IPR036396">
    <property type="entry name" value="Cyt_P450_sf"/>
</dbReference>
<organism evidence="1 2">
    <name type="scientific">Datura stramonium</name>
    <name type="common">Jimsonweed</name>
    <name type="synonym">Common thornapple</name>
    <dbReference type="NCBI Taxonomy" id="4076"/>
    <lineage>
        <taxon>Eukaryota</taxon>
        <taxon>Viridiplantae</taxon>
        <taxon>Streptophyta</taxon>
        <taxon>Embryophyta</taxon>
        <taxon>Tracheophyta</taxon>
        <taxon>Spermatophyta</taxon>
        <taxon>Magnoliopsida</taxon>
        <taxon>eudicotyledons</taxon>
        <taxon>Gunneridae</taxon>
        <taxon>Pentapetalae</taxon>
        <taxon>asterids</taxon>
        <taxon>lamiids</taxon>
        <taxon>Solanales</taxon>
        <taxon>Solanaceae</taxon>
        <taxon>Solanoideae</taxon>
        <taxon>Datureae</taxon>
        <taxon>Datura</taxon>
    </lineage>
</organism>
<name>A0ABS8SL51_DATST</name>
<dbReference type="Gene3D" id="1.10.630.10">
    <property type="entry name" value="Cytochrome P450"/>
    <property type="match status" value="1"/>
</dbReference>
<dbReference type="PANTHER" id="PTHR47951:SF3">
    <property type="entry name" value="CYTOCHROME P450, FAMILY 706, SUBFAMILY A, POLYPEPTIDE 4"/>
    <property type="match status" value="1"/>
</dbReference>
<reference evidence="1 2" key="1">
    <citation type="journal article" date="2021" name="BMC Genomics">
        <title>Datura genome reveals duplications of psychoactive alkaloid biosynthetic genes and high mutation rate following tissue culture.</title>
        <authorList>
            <person name="Rajewski A."/>
            <person name="Carter-House D."/>
            <person name="Stajich J."/>
            <person name="Litt A."/>
        </authorList>
    </citation>
    <scope>NUCLEOTIDE SEQUENCE [LARGE SCALE GENOMIC DNA]</scope>
    <source>
        <strain evidence="1">AR-01</strain>
    </source>
</reference>
<accession>A0ABS8SL51</accession>